<organism evidence="2">
    <name type="scientific">Flavobacterium sp. WC2409</name>
    <dbReference type="NCBI Taxonomy" id="3234139"/>
    <lineage>
        <taxon>Bacteria</taxon>
        <taxon>Pseudomonadati</taxon>
        <taxon>Bacteroidota</taxon>
        <taxon>Flavobacteriia</taxon>
        <taxon>Flavobacteriales</taxon>
        <taxon>Flavobacteriaceae</taxon>
        <taxon>Flavobacterium</taxon>
    </lineage>
</organism>
<gene>
    <name evidence="2" type="ORF">AB3G34_15125</name>
</gene>
<proteinExistence type="predicted"/>
<sequence>MKNFILIILVLLSSATVFSQENKNDFGGLKKNAISFTILGTTPVIGLTYERIVSNYVSLEIGVGLPSVGIGAKVFFSKIQEQKMMFNTGLTATYVDFGNGYLLNGNAVVIYLPIGLSYYGLKGFNFGVDVGPGLDTGNEDGTILIPYAGLKLGKRF</sequence>
<reference evidence="2" key="1">
    <citation type="submission" date="2024-07" db="EMBL/GenBank/DDBJ databases">
        <authorList>
            <person name="Biller S.J."/>
        </authorList>
    </citation>
    <scope>NUCLEOTIDE SEQUENCE</scope>
    <source>
        <strain evidence="2">WC2409</strain>
    </source>
</reference>
<name>A0AB39W0S7_9FLAO</name>
<protein>
    <recommendedName>
        <fullName evidence="3">DUF3575 domain-containing protein</fullName>
    </recommendedName>
</protein>
<evidence type="ECO:0000313" key="2">
    <source>
        <dbReference type="EMBL" id="XDU95210.1"/>
    </source>
</evidence>
<dbReference type="RefSeq" id="WP_367772958.1">
    <property type="nucleotide sequence ID" value="NZ_CP165625.1"/>
</dbReference>
<accession>A0AB39W0S7</accession>
<feature type="signal peptide" evidence="1">
    <location>
        <begin position="1"/>
        <end position="19"/>
    </location>
</feature>
<dbReference type="EMBL" id="CP165625">
    <property type="protein sequence ID" value="XDU95210.1"/>
    <property type="molecule type" value="Genomic_DNA"/>
</dbReference>
<evidence type="ECO:0000256" key="1">
    <source>
        <dbReference type="SAM" id="SignalP"/>
    </source>
</evidence>
<dbReference type="AlphaFoldDB" id="A0AB39W0S7"/>
<keyword evidence="1" id="KW-0732">Signal</keyword>
<evidence type="ECO:0008006" key="3">
    <source>
        <dbReference type="Google" id="ProtNLM"/>
    </source>
</evidence>
<feature type="chain" id="PRO_5044203086" description="DUF3575 domain-containing protein" evidence="1">
    <location>
        <begin position="20"/>
        <end position="156"/>
    </location>
</feature>